<accession>A0A382ZRY1</accession>
<protein>
    <recommendedName>
        <fullName evidence="4">TolC family protein</fullName>
    </recommendedName>
</protein>
<dbReference type="EMBL" id="UINC01186140">
    <property type="protein sequence ID" value="SVD98221.1"/>
    <property type="molecule type" value="Genomic_DNA"/>
</dbReference>
<evidence type="ECO:0000256" key="2">
    <source>
        <dbReference type="SAM" id="MobiDB-lite"/>
    </source>
</evidence>
<keyword evidence="1" id="KW-0175">Coiled coil</keyword>
<dbReference type="AlphaFoldDB" id="A0A382ZRY1"/>
<evidence type="ECO:0008006" key="4">
    <source>
        <dbReference type="Google" id="ProtNLM"/>
    </source>
</evidence>
<dbReference type="Gene3D" id="1.20.1600.10">
    <property type="entry name" value="Outer membrane efflux proteins (OEP)"/>
    <property type="match status" value="1"/>
</dbReference>
<feature type="coiled-coil region" evidence="1">
    <location>
        <begin position="70"/>
        <end position="97"/>
    </location>
</feature>
<name>A0A382ZRY1_9ZZZZ</name>
<evidence type="ECO:0000313" key="3">
    <source>
        <dbReference type="EMBL" id="SVD98221.1"/>
    </source>
</evidence>
<sequence>MAGVAGCATSKREREAPQEPKPAARGQTETEDNRTAEVSPKDLNASPESTPVADTEEVFSIDLATALRLAEAEDYQIALAEERIVQAKAEMRQAQYLLLPTVSVGASQYHQKGLLQNTNGTSGYEERSGRMSGFGSGAVGSGLAGVPGVRATVDFSEAIFAPLAARQNANAVTAGSLAVKHQTLLDVVLAYYELARAKA</sequence>
<feature type="region of interest" description="Disordered" evidence="2">
    <location>
        <begin position="1"/>
        <end position="53"/>
    </location>
</feature>
<proteinExistence type="predicted"/>
<reference evidence="3" key="1">
    <citation type="submission" date="2018-05" db="EMBL/GenBank/DDBJ databases">
        <authorList>
            <person name="Lanie J.A."/>
            <person name="Ng W.-L."/>
            <person name="Kazmierczak K.M."/>
            <person name="Andrzejewski T.M."/>
            <person name="Davidsen T.M."/>
            <person name="Wayne K.J."/>
            <person name="Tettelin H."/>
            <person name="Glass J.I."/>
            <person name="Rusch D."/>
            <person name="Podicherti R."/>
            <person name="Tsui H.-C.T."/>
            <person name="Winkler M.E."/>
        </authorList>
    </citation>
    <scope>NUCLEOTIDE SEQUENCE</scope>
</reference>
<evidence type="ECO:0000256" key="1">
    <source>
        <dbReference type="SAM" id="Coils"/>
    </source>
</evidence>
<dbReference type="SUPFAM" id="SSF56954">
    <property type="entry name" value="Outer membrane efflux proteins (OEP)"/>
    <property type="match status" value="1"/>
</dbReference>
<organism evidence="3">
    <name type="scientific">marine metagenome</name>
    <dbReference type="NCBI Taxonomy" id="408172"/>
    <lineage>
        <taxon>unclassified sequences</taxon>
        <taxon>metagenomes</taxon>
        <taxon>ecological metagenomes</taxon>
    </lineage>
</organism>
<feature type="non-terminal residue" evidence="3">
    <location>
        <position position="199"/>
    </location>
</feature>
<gene>
    <name evidence="3" type="ORF">METZ01_LOCUS451075</name>
</gene>